<sequence>MQYPDTSNRSTQQQIWLFVEEWPKQLDMNSDALGLCKDVLVKALSPDEDVPDADLWSSVYRLLETLHFSYLDLQVISINPYQDFLITYRHRIRITHPEFFIRTSSHVMGRLGSRDRTRVLSSLLDVAVQEGKFNNMFFVFLEQLALTEVSEELRHPIGTNTSVRQRIILFAREWPHPLAPNGDTLALCKEILLKALALQLDKEFWYCMYKLLDSFYFSETEIDIINESSFEDFRNTYRLSLAENTEFTIEMLETPDIIRSMLKRATVDDSSACRELFLNFLHKLALTDACRELRHPIGSETSVEQRLVLLADEWPRLLVINDKILDLCTDVMFKAINTEADVSDKELLYSLYYLLNALHFSKLDLQVIRETPLRNFRSTYRQFFLDMSLFTIDEVQENPEVLRYMLAGARSEGHGLQLIPLHMRSRMQAQDSPEFFRVLLFQLALTDVSGELKHPIGSETTVGKRILLFAEEWPNQLDLAPDVLNLGPEVLSLCTDLVIEALSPEDEISDTEFWYSLYHLLNAFPAVETARANRNIARMVRDYAFKYAREHPYLLALNVGLTVVGFAVPPLLGVLGFGRAGVAAGSFPRDFVRESDGWKVSH</sequence>
<dbReference type="OrthoDB" id="5366508at2759"/>
<dbReference type="Proteomes" id="UP000276215">
    <property type="component" value="Unassembled WGS sequence"/>
</dbReference>
<name>A0A3N4K6I9_9PEZI</name>
<dbReference type="AlphaFoldDB" id="A0A3N4K6I9"/>
<organism evidence="1 2">
    <name type="scientific">Choiromyces venosus 120613-1</name>
    <dbReference type="NCBI Taxonomy" id="1336337"/>
    <lineage>
        <taxon>Eukaryota</taxon>
        <taxon>Fungi</taxon>
        <taxon>Dikarya</taxon>
        <taxon>Ascomycota</taxon>
        <taxon>Pezizomycotina</taxon>
        <taxon>Pezizomycetes</taxon>
        <taxon>Pezizales</taxon>
        <taxon>Tuberaceae</taxon>
        <taxon>Choiromyces</taxon>
    </lineage>
</organism>
<proteinExistence type="predicted"/>
<gene>
    <name evidence="1" type="ORF">L873DRAFT_1922228</name>
</gene>
<evidence type="ECO:0000313" key="2">
    <source>
        <dbReference type="Proteomes" id="UP000276215"/>
    </source>
</evidence>
<dbReference type="STRING" id="1336337.A0A3N4K6I9"/>
<reference evidence="1 2" key="1">
    <citation type="journal article" date="2018" name="Nat. Ecol. Evol.">
        <title>Pezizomycetes genomes reveal the molecular basis of ectomycorrhizal truffle lifestyle.</title>
        <authorList>
            <person name="Murat C."/>
            <person name="Payen T."/>
            <person name="Noel B."/>
            <person name="Kuo A."/>
            <person name="Morin E."/>
            <person name="Chen J."/>
            <person name="Kohler A."/>
            <person name="Krizsan K."/>
            <person name="Balestrini R."/>
            <person name="Da Silva C."/>
            <person name="Montanini B."/>
            <person name="Hainaut M."/>
            <person name="Levati E."/>
            <person name="Barry K.W."/>
            <person name="Belfiori B."/>
            <person name="Cichocki N."/>
            <person name="Clum A."/>
            <person name="Dockter R.B."/>
            <person name="Fauchery L."/>
            <person name="Guy J."/>
            <person name="Iotti M."/>
            <person name="Le Tacon F."/>
            <person name="Lindquist E.A."/>
            <person name="Lipzen A."/>
            <person name="Malagnac F."/>
            <person name="Mello A."/>
            <person name="Molinier V."/>
            <person name="Miyauchi S."/>
            <person name="Poulain J."/>
            <person name="Riccioni C."/>
            <person name="Rubini A."/>
            <person name="Sitrit Y."/>
            <person name="Splivallo R."/>
            <person name="Traeger S."/>
            <person name="Wang M."/>
            <person name="Zifcakova L."/>
            <person name="Wipf D."/>
            <person name="Zambonelli A."/>
            <person name="Paolocci F."/>
            <person name="Nowrousian M."/>
            <person name="Ottonello S."/>
            <person name="Baldrian P."/>
            <person name="Spatafora J.W."/>
            <person name="Henrissat B."/>
            <person name="Nagy L.G."/>
            <person name="Aury J.M."/>
            <person name="Wincker P."/>
            <person name="Grigoriev I.V."/>
            <person name="Bonfante P."/>
            <person name="Martin F.M."/>
        </authorList>
    </citation>
    <scope>NUCLEOTIDE SEQUENCE [LARGE SCALE GENOMIC DNA]</scope>
    <source>
        <strain evidence="1 2">120613-1</strain>
    </source>
</reference>
<keyword evidence="2" id="KW-1185">Reference proteome</keyword>
<accession>A0A3N4K6I9</accession>
<evidence type="ECO:0000313" key="1">
    <source>
        <dbReference type="EMBL" id="RPB04822.1"/>
    </source>
</evidence>
<dbReference type="EMBL" id="ML120356">
    <property type="protein sequence ID" value="RPB04822.1"/>
    <property type="molecule type" value="Genomic_DNA"/>
</dbReference>
<protein>
    <submittedName>
        <fullName evidence="1">Uncharacterized protein</fullName>
    </submittedName>
</protein>